<sequence length="171" mass="19522">MNSSPARTTILRTQPSENQDHLHNLCAKKDFDDLRDELIEELSTRLEIRKLKEYRQMGIMTLKEADKYEKAKAQKEADRELAARPHNGHIIPISYNSDRLAVRYINSKLNEQHSPSSSPYGNKTLPAAASPVIRLNVRKQPQALDLNDEEGVHLLSEAERKLYGYSQNLGD</sequence>
<evidence type="ECO:0000313" key="2">
    <source>
        <dbReference type="Proteomes" id="UP000789860"/>
    </source>
</evidence>
<dbReference type="Proteomes" id="UP000789860">
    <property type="component" value="Unassembled WGS sequence"/>
</dbReference>
<proteinExistence type="predicted"/>
<protein>
    <submittedName>
        <fullName evidence="1">3746_t:CDS:1</fullName>
    </submittedName>
</protein>
<name>A0ACA9L6Q3_9GLOM</name>
<reference evidence="1" key="1">
    <citation type="submission" date="2021-06" db="EMBL/GenBank/DDBJ databases">
        <authorList>
            <person name="Kallberg Y."/>
            <person name="Tangrot J."/>
            <person name="Rosling A."/>
        </authorList>
    </citation>
    <scope>NUCLEOTIDE SEQUENCE</scope>
    <source>
        <strain evidence="1">AU212A</strain>
    </source>
</reference>
<gene>
    <name evidence="1" type="ORF">SCALOS_LOCUS3715</name>
</gene>
<keyword evidence="2" id="KW-1185">Reference proteome</keyword>
<comment type="caution">
    <text evidence="1">The sequence shown here is derived from an EMBL/GenBank/DDBJ whole genome shotgun (WGS) entry which is preliminary data.</text>
</comment>
<organism evidence="1 2">
    <name type="scientific">Scutellospora calospora</name>
    <dbReference type="NCBI Taxonomy" id="85575"/>
    <lineage>
        <taxon>Eukaryota</taxon>
        <taxon>Fungi</taxon>
        <taxon>Fungi incertae sedis</taxon>
        <taxon>Mucoromycota</taxon>
        <taxon>Glomeromycotina</taxon>
        <taxon>Glomeromycetes</taxon>
        <taxon>Diversisporales</taxon>
        <taxon>Gigasporaceae</taxon>
        <taxon>Scutellospora</taxon>
    </lineage>
</organism>
<accession>A0ACA9L6Q3</accession>
<dbReference type="EMBL" id="CAJVPM010004374">
    <property type="protein sequence ID" value="CAG8512365.1"/>
    <property type="molecule type" value="Genomic_DNA"/>
</dbReference>
<evidence type="ECO:0000313" key="1">
    <source>
        <dbReference type="EMBL" id="CAG8512365.1"/>
    </source>
</evidence>